<dbReference type="EMBL" id="FOVI01000015">
    <property type="protein sequence ID" value="SFN96588.1"/>
    <property type="molecule type" value="Genomic_DNA"/>
</dbReference>
<name>A0A1I5DBF5_9FLAO</name>
<dbReference type="AlphaFoldDB" id="A0A1I5DBF5"/>
<reference evidence="2" key="1">
    <citation type="submission" date="2016-10" db="EMBL/GenBank/DDBJ databases">
        <authorList>
            <person name="Varghese N."/>
            <person name="Submissions S."/>
        </authorList>
    </citation>
    <scope>NUCLEOTIDE SEQUENCE [LARGE SCALE GENOMIC DNA]</scope>
    <source>
        <strain evidence="2">DS-12</strain>
    </source>
</reference>
<gene>
    <name evidence="1" type="ORF">SAMN05421741_11534</name>
</gene>
<keyword evidence="2" id="KW-1185">Reference proteome</keyword>
<organism evidence="1 2">
    <name type="scientific">Paenimyroides ummariense</name>
    <dbReference type="NCBI Taxonomy" id="913024"/>
    <lineage>
        <taxon>Bacteria</taxon>
        <taxon>Pseudomonadati</taxon>
        <taxon>Bacteroidota</taxon>
        <taxon>Flavobacteriia</taxon>
        <taxon>Flavobacteriales</taxon>
        <taxon>Flavobacteriaceae</taxon>
        <taxon>Paenimyroides</taxon>
    </lineage>
</organism>
<accession>A0A1I5DBF5</accession>
<proteinExistence type="predicted"/>
<sequence>MRIFTCWWQFYTDRLNNYTMEIIIRKSYLFWEGDGYKYGGFGQLIDKFSSVSEAESEVNELTIDFLRNINPNIKDFIFSNNDYTKDIELLEKISVFYLQEFQLDFKTETWLPSNATDKQVLNLSNLFPFPFYSIIEKSNDNFYINELNDTFWSDSEISAIKNSDWDFTNLCPGMTGPIKQLYNDIETAKMDGTKKLISHIIRENYHQLFSKLKNLKDLHFLNEWHNTIDYYEEILPNNKLSEKTEQVIDKIKGIMRIEDIFITKEISFEEATLFENIM</sequence>
<dbReference type="Proteomes" id="UP000199036">
    <property type="component" value="Unassembled WGS sequence"/>
</dbReference>
<evidence type="ECO:0000313" key="1">
    <source>
        <dbReference type="EMBL" id="SFN96588.1"/>
    </source>
</evidence>
<protein>
    <submittedName>
        <fullName evidence="1">Uncharacterized protein</fullName>
    </submittedName>
</protein>
<evidence type="ECO:0000313" key="2">
    <source>
        <dbReference type="Proteomes" id="UP000199036"/>
    </source>
</evidence>